<dbReference type="WBParaSite" id="ES5_v2.g27583.t1">
    <property type="protein sequence ID" value="ES5_v2.g27583.t1"/>
    <property type="gene ID" value="ES5_v2.g27583"/>
</dbReference>
<sequence>MMILSPYNNKVFDALGSVKAVSKMVDEKQINGVGKVIIDHGYENSVMVTLAHRHFDLTDNEVMLETPYGDIRVATPVDIEQLSSFGAQPVLLACTKDNSWHPVGYGVDVISSPAWKDQEFLKDVAEYLTKNDLHDKLLLTTRNFQDYEKKKHGFQFLETNNGKHVLFI</sequence>
<organism evidence="1 2">
    <name type="scientific">Panagrolaimus sp. ES5</name>
    <dbReference type="NCBI Taxonomy" id="591445"/>
    <lineage>
        <taxon>Eukaryota</taxon>
        <taxon>Metazoa</taxon>
        <taxon>Ecdysozoa</taxon>
        <taxon>Nematoda</taxon>
        <taxon>Chromadorea</taxon>
        <taxon>Rhabditida</taxon>
        <taxon>Tylenchina</taxon>
        <taxon>Panagrolaimomorpha</taxon>
        <taxon>Panagrolaimoidea</taxon>
        <taxon>Panagrolaimidae</taxon>
        <taxon>Panagrolaimus</taxon>
    </lineage>
</organism>
<name>A0AC34GDC8_9BILA</name>
<reference evidence="2" key="1">
    <citation type="submission" date="2022-11" db="UniProtKB">
        <authorList>
            <consortium name="WormBaseParasite"/>
        </authorList>
    </citation>
    <scope>IDENTIFICATION</scope>
</reference>
<accession>A0AC34GDC8</accession>
<evidence type="ECO:0000313" key="1">
    <source>
        <dbReference type="Proteomes" id="UP000887579"/>
    </source>
</evidence>
<dbReference type="Proteomes" id="UP000887579">
    <property type="component" value="Unplaced"/>
</dbReference>
<evidence type="ECO:0000313" key="2">
    <source>
        <dbReference type="WBParaSite" id="ES5_v2.g27583.t1"/>
    </source>
</evidence>
<proteinExistence type="predicted"/>
<protein>
    <submittedName>
        <fullName evidence="2">Uncharacterized protein</fullName>
    </submittedName>
</protein>